<evidence type="ECO:0000256" key="10">
    <source>
        <dbReference type="SAM" id="SignalP"/>
    </source>
</evidence>
<proteinExistence type="predicted"/>
<dbReference type="PANTHER" id="PTHR19433:SF72">
    <property type="entry name" value="T CELL RECEPTOR ALPHA CHAIN MC.7.G5-RELATED"/>
    <property type="match status" value="1"/>
</dbReference>
<dbReference type="CDD" id="cd07688">
    <property type="entry name" value="IgC_TCR_alpha"/>
    <property type="match status" value="1"/>
</dbReference>
<accession>A0A340WRJ9</accession>
<evidence type="ECO:0000256" key="3">
    <source>
        <dbReference type="ARBA" id="ARBA00022729"/>
    </source>
</evidence>
<dbReference type="Proteomes" id="UP000265300">
    <property type="component" value="Unplaced"/>
</dbReference>
<gene>
    <name evidence="13" type="primary">LOC103079551</name>
</gene>
<feature type="signal peptide" evidence="10">
    <location>
        <begin position="1"/>
        <end position="21"/>
    </location>
</feature>
<keyword evidence="2" id="KW-1003">Cell membrane</keyword>
<dbReference type="Gene3D" id="2.60.40.10">
    <property type="entry name" value="Immunoglobulins"/>
    <property type="match status" value="2"/>
</dbReference>
<dbReference type="GO" id="GO:0005886">
    <property type="term" value="C:plasma membrane"/>
    <property type="evidence" value="ECO:0007669"/>
    <property type="project" value="UniProtKB-SubCell"/>
</dbReference>
<dbReference type="FunFam" id="2.60.40.10:FF:000878">
    <property type="entry name" value="T cell receptor alpha variable 38-1"/>
    <property type="match status" value="1"/>
</dbReference>
<evidence type="ECO:0000256" key="5">
    <source>
        <dbReference type="ARBA" id="ARBA00023130"/>
    </source>
</evidence>
<protein>
    <submittedName>
        <fullName evidence="13">Uncharacterized protein LOC103079551</fullName>
    </submittedName>
</protein>
<keyword evidence="6" id="KW-0472">Membrane</keyword>
<evidence type="ECO:0000256" key="6">
    <source>
        <dbReference type="ARBA" id="ARBA00023136"/>
    </source>
</evidence>
<dbReference type="InParanoid" id="A0A340WRJ9"/>
<evidence type="ECO:0000256" key="1">
    <source>
        <dbReference type="ARBA" id="ARBA00004236"/>
    </source>
</evidence>
<dbReference type="KEGG" id="lve:103079551"/>
<dbReference type="InterPro" id="IPR003599">
    <property type="entry name" value="Ig_sub"/>
</dbReference>
<evidence type="ECO:0000256" key="8">
    <source>
        <dbReference type="ARBA" id="ARBA00023170"/>
    </source>
</evidence>
<keyword evidence="3 10" id="KW-0732">Signal</keyword>
<dbReference type="Pfam" id="PF07686">
    <property type="entry name" value="V-set"/>
    <property type="match status" value="1"/>
</dbReference>
<dbReference type="Pfam" id="PF09291">
    <property type="entry name" value="DUF1968"/>
    <property type="match status" value="1"/>
</dbReference>
<dbReference type="SMART" id="SM00406">
    <property type="entry name" value="IGv"/>
    <property type="match status" value="1"/>
</dbReference>
<keyword evidence="8" id="KW-0675">Receptor</keyword>
<dbReference type="GeneID" id="103079551"/>
<dbReference type="InterPro" id="IPR013106">
    <property type="entry name" value="Ig_V-set"/>
</dbReference>
<keyword evidence="5" id="KW-1064">Adaptive immunity</keyword>
<evidence type="ECO:0000313" key="12">
    <source>
        <dbReference type="Proteomes" id="UP000265300"/>
    </source>
</evidence>
<dbReference type="FunCoup" id="A0A340WRJ9">
    <property type="interactions" value="27"/>
</dbReference>
<comment type="subcellular location">
    <subcellularLocation>
        <location evidence="1">Cell membrane</location>
    </subcellularLocation>
</comment>
<dbReference type="SMART" id="SM00409">
    <property type="entry name" value="IG"/>
    <property type="match status" value="1"/>
</dbReference>
<dbReference type="InterPro" id="IPR007110">
    <property type="entry name" value="Ig-like_dom"/>
</dbReference>
<dbReference type="GO" id="GO:0009617">
    <property type="term" value="P:response to bacterium"/>
    <property type="evidence" value="ECO:0007669"/>
    <property type="project" value="TreeGrafter"/>
</dbReference>
<evidence type="ECO:0000256" key="4">
    <source>
        <dbReference type="ARBA" id="ARBA00022859"/>
    </source>
</evidence>
<evidence type="ECO:0000259" key="11">
    <source>
        <dbReference type="PROSITE" id="PS50835"/>
    </source>
</evidence>
<evidence type="ECO:0000256" key="7">
    <source>
        <dbReference type="ARBA" id="ARBA00023157"/>
    </source>
</evidence>
<organism evidence="12 13">
    <name type="scientific">Lipotes vexillifer</name>
    <name type="common">Yangtze river dolphin</name>
    <dbReference type="NCBI Taxonomy" id="118797"/>
    <lineage>
        <taxon>Eukaryota</taxon>
        <taxon>Metazoa</taxon>
        <taxon>Chordata</taxon>
        <taxon>Craniata</taxon>
        <taxon>Vertebrata</taxon>
        <taxon>Euteleostomi</taxon>
        <taxon>Mammalia</taxon>
        <taxon>Eutheria</taxon>
        <taxon>Laurasiatheria</taxon>
        <taxon>Artiodactyla</taxon>
        <taxon>Whippomorpha</taxon>
        <taxon>Cetacea</taxon>
        <taxon>Odontoceti</taxon>
        <taxon>Lipotidae</taxon>
        <taxon>Lipotes</taxon>
    </lineage>
</organism>
<keyword evidence="7" id="KW-1015">Disulfide bond</keyword>
<dbReference type="AlphaFoldDB" id="A0A340WRJ9"/>
<feature type="domain" description="Ig-like" evidence="11">
    <location>
        <begin position="21"/>
        <end position="112"/>
    </location>
</feature>
<dbReference type="PANTHER" id="PTHR19433">
    <property type="entry name" value="T-CELL RECEPTOR ALPHA CHAIN V REGION-RELATED"/>
    <property type="match status" value="1"/>
</dbReference>
<evidence type="ECO:0000256" key="9">
    <source>
        <dbReference type="ARBA" id="ARBA00023180"/>
    </source>
</evidence>
<name>A0A340WRJ9_LIPVE</name>
<reference evidence="13" key="1">
    <citation type="submission" date="2025-08" db="UniProtKB">
        <authorList>
            <consortium name="RefSeq"/>
        </authorList>
    </citation>
    <scope>IDENTIFICATION</scope>
</reference>
<dbReference type="SUPFAM" id="SSF48726">
    <property type="entry name" value="Immunoglobulin"/>
    <property type="match status" value="2"/>
</dbReference>
<dbReference type="PROSITE" id="PS50835">
    <property type="entry name" value="IG_LIKE"/>
    <property type="match status" value="1"/>
</dbReference>
<sequence length="276" mass="30571">MIFVSLLRAVLVSTCLGSSVAQMVTQPQPEVSVQEAQTVTLDCTYSTSDSDYYLLWYKQPPSGEMIFIIGQEAYKQQNATNSRYSVNFQKEAKSFSLRISDSQLEDAAMYFCAYKRKLCVYSGVGGYQLIFGKGTKLLVIPNIQNPDPAVYQLRSPKSSNTSVCLYTDFESQANVSRVTRPVVFSSDSTVLDMGALGSKSNGVVAWSSGTDLGCTDTFNQTFYSNLGIPCDAKIAEKSFETDMNLNFRNLSVIGFRVLLLKVVGYNLLMTLRLWSS</sequence>
<dbReference type="InterPro" id="IPR036179">
    <property type="entry name" value="Ig-like_dom_sf"/>
</dbReference>
<evidence type="ECO:0000313" key="13">
    <source>
        <dbReference type="RefSeq" id="XP_007449580.1"/>
    </source>
</evidence>
<keyword evidence="9" id="KW-0325">Glycoprotein</keyword>
<keyword evidence="4" id="KW-0391">Immunity</keyword>
<dbReference type="OrthoDB" id="8947657at2759"/>
<dbReference type="RefSeq" id="XP_007449580.1">
    <property type="nucleotide sequence ID" value="XM_007449518.1"/>
</dbReference>
<evidence type="ECO:0000256" key="2">
    <source>
        <dbReference type="ARBA" id="ARBA00022475"/>
    </source>
</evidence>
<keyword evidence="12" id="KW-1185">Reference proteome</keyword>
<dbReference type="InterPro" id="IPR013783">
    <property type="entry name" value="Ig-like_fold"/>
</dbReference>
<dbReference type="InterPro" id="IPR052051">
    <property type="entry name" value="TCR_complex_component"/>
</dbReference>
<dbReference type="InterPro" id="IPR015370">
    <property type="entry name" value="TCR_alpha_C"/>
</dbReference>
<dbReference type="GO" id="GO:0002250">
    <property type="term" value="P:adaptive immune response"/>
    <property type="evidence" value="ECO:0007669"/>
    <property type="project" value="UniProtKB-KW"/>
</dbReference>
<feature type="chain" id="PRO_5016305276" evidence="10">
    <location>
        <begin position="22"/>
        <end position="276"/>
    </location>
</feature>
<dbReference type="STRING" id="118797.A0A340WRJ9"/>